<evidence type="ECO:0000313" key="2">
    <source>
        <dbReference type="Proteomes" id="UP000233556"/>
    </source>
</evidence>
<accession>A0A2I0UJV4</accession>
<sequence>MYVFLPGQAGELGGEEPNKVQRGRVCLGRNNAMYRLGVDLLESSSAERDLGALVDELPISQQCALLAKAANGLLGCIKKNMASRSREVILPFYSALVRPHLEYYVQFWAPQFKEDKELLRRVQQRAMKMIKRMEHLSYKERLRDLHLLSLEKRRWRGDLVNAYKYLK</sequence>
<dbReference type="PANTHER" id="PTHR33332">
    <property type="entry name" value="REVERSE TRANSCRIPTASE DOMAIN-CONTAINING PROTEIN"/>
    <property type="match status" value="1"/>
</dbReference>
<proteinExistence type="predicted"/>
<protein>
    <submittedName>
        <fullName evidence="1">Uncharacterized protein</fullName>
    </submittedName>
</protein>
<gene>
    <name evidence="1" type="ORF">llap_3363</name>
</gene>
<keyword evidence="2" id="KW-1185">Reference proteome</keyword>
<reference evidence="2" key="2">
    <citation type="submission" date="2017-12" db="EMBL/GenBank/DDBJ databases">
        <title>Genome sequence of the Bar-tailed Godwit (Limosa lapponica baueri).</title>
        <authorList>
            <person name="Lima N.C.B."/>
            <person name="Parody-Merino A.M."/>
            <person name="Battley P.F."/>
            <person name="Fidler A.E."/>
            <person name="Prosdocimi F."/>
        </authorList>
    </citation>
    <scope>NUCLEOTIDE SEQUENCE [LARGE SCALE GENOMIC DNA]</scope>
</reference>
<evidence type="ECO:0000313" key="1">
    <source>
        <dbReference type="EMBL" id="PKU46339.1"/>
    </source>
</evidence>
<dbReference type="EMBL" id="KZ505715">
    <property type="protein sequence ID" value="PKU46339.1"/>
    <property type="molecule type" value="Genomic_DNA"/>
</dbReference>
<reference evidence="2" key="1">
    <citation type="submission" date="2017-11" db="EMBL/GenBank/DDBJ databases">
        <authorList>
            <person name="Lima N.C."/>
            <person name="Parody-Merino A.M."/>
            <person name="Battley P.F."/>
            <person name="Fidler A.E."/>
            <person name="Prosdocimi F."/>
        </authorList>
    </citation>
    <scope>NUCLEOTIDE SEQUENCE [LARGE SCALE GENOMIC DNA]</scope>
</reference>
<name>A0A2I0UJV4_LIMLA</name>
<dbReference type="OrthoDB" id="419189at2759"/>
<dbReference type="AlphaFoldDB" id="A0A2I0UJV4"/>
<organism evidence="1 2">
    <name type="scientific">Limosa lapponica baueri</name>
    <dbReference type="NCBI Taxonomy" id="1758121"/>
    <lineage>
        <taxon>Eukaryota</taxon>
        <taxon>Metazoa</taxon>
        <taxon>Chordata</taxon>
        <taxon>Craniata</taxon>
        <taxon>Vertebrata</taxon>
        <taxon>Euteleostomi</taxon>
        <taxon>Archelosauria</taxon>
        <taxon>Archosauria</taxon>
        <taxon>Dinosauria</taxon>
        <taxon>Saurischia</taxon>
        <taxon>Theropoda</taxon>
        <taxon>Coelurosauria</taxon>
        <taxon>Aves</taxon>
        <taxon>Neognathae</taxon>
        <taxon>Neoaves</taxon>
        <taxon>Charadriiformes</taxon>
        <taxon>Scolopacidae</taxon>
        <taxon>Limosa</taxon>
    </lineage>
</organism>
<dbReference type="Proteomes" id="UP000233556">
    <property type="component" value="Unassembled WGS sequence"/>
</dbReference>
<dbReference type="PRINTS" id="PR01345">
    <property type="entry name" value="CERVTRCPTASE"/>
</dbReference>